<dbReference type="EMBL" id="CAJVPM010000042">
    <property type="protein sequence ID" value="CAG8434923.1"/>
    <property type="molecule type" value="Genomic_DNA"/>
</dbReference>
<keyword evidence="2" id="KW-1185">Reference proteome</keyword>
<gene>
    <name evidence="1" type="ORF">SCALOS_LOCUS134</name>
</gene>
<sequence length="119" mass="14246">MNNSTNSDFNKIRQMNEVYLFPRDQKNNFNVKRMRFRKLLGDQSMDLLIVEEARTTDQIPNNINEALFHPEYREYFSETFGITGVRPVFIDHSGMVILTLDDHGIMFKWNEMDKYMEEI</sequence>
<evidence type="ECO:0000313" key="2">
    <source>
        <dbReference type="Proteomes" id="UP000789860"/>
    </source>
</evidence>
<comment type="caution">
    <text evidence="1">The sequence shown here is derived from an EMBL/GenBank/DDBJ whole genome shotgun (WGS) entry which is preliminary data.</text>
</comment>
<dbReference type="Proteomes" id="UP000789860">
    <property type="component" value="Unassembled WGS sequence"/>
</dbReference>
<evidence type="ECO:0000313" key="1">
    <source>
        <dbReference type="EMBL" id="CAG8434923.1"/>
    </source>
</evidence>
<protein>
    <submittedName>
        <fullName evidence="1">8598_t:CDS:1</fullName>
    </submittedName>
</protein>
<reference evidence="1" key="1">
    <citation type="submission" date="2021-06" db="EMBL/GenBank/DDBJ databases">
        <authorList>
            <person name="Kallberg Y."/>
            <person name="Tangrot J."/>
            <person name="Rosling A."/>
        </authorList>
    </citation>
    <scope>NUCLEOTIDE SEQUENCE</scope>
    <source>
        <strain evidence="1">AU212A</strain>
    </source>
</reference>
<name>A0ACA9JU54_9GLOM</name>
<proteinExistence type="predicted"/>
<organism evidence="1 2">
    <name type="scientific">Scutellospora calospora</name>
    <dbReference type="NCBI Taxonomy" id="85575"/>
    <lineage>
        <taxon>Eukaryota</taxon>
        <taxon>Fungi</taxon>
        <taxon>Fungi incertae sedis</taxon>
        <taxon>Mucoromycota</taxon>
        <taxon>Glomeromycotina</taxon>
        <taxon>Glomeromycetes</taxon>
        <taxon>Diversisporales</taxon>
        <taxon>Gigasporaceae</taxon>
        <taxon>Scutellospora</taxon>
    </lineage>
</organism>
<accession>A0ACA9JU54</accession>